<gene>
    <name evidence="3" type="ORF">SAMN05444339_105198</name>
</gene>
<sequence>MMRHLLGRRATAPVRRPGRLTQALRHFRRSEAGTASIEFVLLFPVVWMLFGLTMESGMYGMQQVMLERGLDLTVREVRLGLMEEPTREKLIAQTCKYALILNNCENSLRMEMIPADVRNWKAISREVPCIDRSEKGVPVMNITNGGNNQLMVLRACVLIKPLLPLAELGRTLVANNANSDDEYALSVTSSYVMEPFQIQGGSL</sequence>
<keyword evidence="1" id="KW-0472">Membrane</keyword>
<reference evidence="4" key="1">
    <citation type="submission" date="2016-11" db="EMBL/GenBank/DDBJ databases">
        <authorList>
            <person name="Varghese N."/>
            <person name="Submissions S."/>
        </authorList>
    </citation>
    <scope>NUCLEOTIDE SEQUENCE [LARGE SCALE GENOMIC DNA]</scope>
    <source>
        <strain evidence="4">DSM 29326</strain>
    </source>
</reference>
<keyword evidence="1" id="KW-1133">Transmembrane helix</keyword>
<evidence type="ECO:0000256" key="1">
    <source>
        <dbReference type="SAM" id="Phobius"/>
    </source>
</evidence>
<organism evidence="3 4">
    <name type="scientific">Loktanella atrilutea</name>
    <dbReference type="NCBI Taxonomy" id="366533"/>
    <lineage>
        <taxon>Bacteria</taxon>
        <taxon>Pseudomonadati</taxon>
        <taxon>Pseudomonadota</taxon>
        <taxon>Alphaproteobacteria</taxon>
        <taxon>Rhodobacterales</taxon>
        <taxon>Roseobacteraceae</taxon>
        <taxon>Loktanella</taxon>
    </lineage>
</organism>
<evidence type="ECO:0000259" key="2">
    <source>
        <dbReference type="Pfam" id="PF07811"/>
    </source>
</evidence>
<keyword evidence="1" id="KW-0812">Transmembrane</keyword>
<feature type="domain" description="TadE-like" evidence="2">
    <location>
        <begin position="33"/>
        <end position="68"/>
    </location>
</feature>
<evidence type="ECO:0000313" key="3">
    <source>
        <dbReference type="EMBL" id="SHF36509.1"/>
    </source>
</evidence>
<evidence type="ECO:0000313" key="4">
    <source>
        <dbReference type="Proteomes" id="UP000183987"/>
    </source>
</evidence>
<feature type="transmembrane region" description="Helical" evidence="1">
    <location>
        <begin position="35"/>
        <end position="54"/>
    </location>
</feature>
<dbReference type="Proteomes" id="UP000183987">
    <property type="component" value="Unassembled WGS sequence"/>
</dbReference>
<dbReference type="AlphaFoldDB" id="A0A1M5B224"/>
<dbReference type="Pfam" id="PF07811">
    <property type="entry name" value="TadE"/>
    <property type="match status" value="1"/>
</dbReference>
<name>A0A1M5B224_LOKAT</name>
<accession>A0A1M5B224</accession>
<dbReference type="InterPro" id="IPR012495">
    <property type="entry name" value="TadE-like_dom"/>
</dbReference>
<protein>
    <submittedName>
        <fullName evidence="3">TadE-like protein</fullName>
    </submittedName>
</protein>
<dbReference type="RefSeq" id="WP_084114374.1">
    <property type="nucleotide sequence ID" value="NZ_FQUE01000005.1"/>
</dbReference>
<keyword evidence="4" id="KW-1185">Reference proteome</keyword>
<dbReference type="EMBL" id="FQUE01000005">
    <property type="protein sequence ID" value="SHF36509.1"/>
    <property type="molecule type" value="Genomic_DNA"/>
</dbReference>
<dbReference type="STRING" id="366533.SAMN05444339_105198"/>
<proteinExistence type="predicted"/>